<dbReference type="OrthoDB" id="634508at2"/>
<comment type="caution">
    <text evidence="3">The sequence shown here is derived from an EMBL/GenBank/DDBJ whole genome shotgun (WGS) entry which is preliminary data.</text>
</comment>
<dbReference type="RefSeq" id="WP_133996300.1">
    <property type="nucleotide sequence ID" value="NZ_SODV01000002.1"/>
</dbReference>
<dbReference type="PANTHER" id="PTHR11695:SF294">
    <property type="entry name" value="RETICULON-4-INTERACTING PROTEIN 1, MITOCHONDRIAL"/>
    <property type="match status" value="1"/>
</dbReference>
<dbReference type="Proteomes" id="UP000294498">
    <property type="component" value="Unassembled WGS sequence"/>
</dbReference>
<dbReference type="CDD" id="cd05289">
    <property type="entry name" value="MDR_like_2"/>
    <property type="match status" value="1"/>
</dbReference>
<dbReference type="SUPFAM" id="SSF50129">
    <property type="entry name" value="GroES-like"/>
    <property type="match status" value="1"/>
</dbReference>
<accession>A0A4R8DF71</accession>
<dbReference type="Pfam" id="PF13602">
    <property type="entry name" value="ADH_zinc_N_2"/>
    <property type="match status" value="1"/>
</dbReference>
<dbReference type="AlphaFoldDB" id="A0A4R8DF71"/>
<feature type="domain" description="Enoyl reductase (ER)" evidence="2">
    <location>
        <begin position="10"/>
        <end position="298"/>
    </location>
</feature>
<reference evidence="3 4" key="1">
    <citation type="submission" date="2019-03" db="EMBL/GenBank/DDBJ databases">
        <title>Genomic Encyclopedia of Type Strains, Phase IV (KMG-IV): sequencing the most valuable type-strain genomes for metagenomic binning, comparative biology and taxonomic classification.</title>
        <authorList>
            <person name="Goeker M."/>
        </authorList>
    </citation>
    <scope>NUCLEOTIDE SEQUENCE [LARGE SCALE GENOMIC DNA]</scope>
    <source>
        <strain evidence="3 4">DSM 100059</strain>
    </source>
</reference>
<sequence length="301" mass="32653">MKAVRIHAFGGPEVLQLEEVPRPMPAPGEVLVKVYASGVNPLDWKIRKGLRAKKYPTDFPLTLGWDMSGVVEEVGSGVHQWRPGDEVYGRPDPTRNGTYAEYVAVKADQIGLKPKTIDHVHAAAVPLAGMTAWQGLFDHGHLERGQTVLIQAASGGVGIYAVQFARWVGARVYGTTSTPKIDFVQGLGADVVIDYTKQRFEDVVHDADLVLDTLGGDTQKRSLSVIRKGGRIVTTLAPEDQAVEAFTTLANTEQLETIARLIDEGKVHPVIARVFPLEQAAAAQELSETGHVQGKIVLQIV</sequence>
<dbReference type="Pfam" id="PF08240">
    <property type="entry name" value="ADH_N"/>
    <property type="match status" value="1"/>
</dbReference>
<evidence type="ECO:0000313" key="4">
    <source>
        <dbReference type="Proteomes" id="UP000294498"/>
    </source>
</evidence>
<dbReference type="EMBL" id="SODV01000002">
    <property type="protein sequence ID" value="TDW96221.1"/>
    <property type="molecule type" value="Genomic_DNA"/>
</dbReference>
<organism evidence="3 4">
    <name type="scientific">Dinghuibacter silviterrae</name>
    <dbReference type="NCBI Taxonomy" id="1539049"/>
    <lineage>
        <taxon>Bacteria</taxon>
        <taxon>Pseudomonadati</taxon>
        <taxon>Bacteroidota</taxon>
        <taxon>Chitinophagia</taxon>
        <taxon>Chitinophagales</taxon>
        <taxon>Chitinophagaceae</taxon>
        <taxon>Dinghuibacter</taxon>
    </lineage>
</organism>
<dbReference type="Gene3D" id="3.40.50.720">
    <property type="entry name" value="NAD(P)-binding Rossmann-like Domain"/>
    <property type="match status" value="1"/>
</dbReference>
<evidence type="ECO:0000313" key="3">
    <source>
        <dbReference type="EMBL" id="TDW96221.1"/>
    </source>
</evidence>
<dbReference type="InterPro" id="IPR002364">
    <property type="entry name" value="Quin_OxRdtase/zeta-crystal_CS"/>
</dbReference>
<dbReference type="SUPFAM" id="SSF51735">
    <property type="entry name" value="NAD(P)-binding Rossmann-fold domains"/>
    <property type="match status" value="1"/>
</dbReference>
<name>A0A4R8DF71_9BACT</name>
<dbReference type="PROSITE" id="PS01162">
    <property type="entry name" value="QOR_ZETA_CRYSTAL"/>
    <property type="match status" value="1"/>
</dbReference>
<dbReference type="PANTHER" id="PTHR11695">
    <property type="entry name" value="ALCOHOL DEHYDROGENASE RELATED"/>
    <property type="match status" value="1"/>
</dbReference>
<gene>
    <name evidence="3" type="ORF">EDB95_4046</name>
</gene>
<dbReference type="InterPro" id="IPR020843">
    <property type="entry name" value="ER"/>
</dbReference>
<dbReference type="Gene3D" id="3.90.180.10">
    <property type="entry name" value="Medium-chain alcohol dehydrogenases, catalytic domain"/>
    <property type="match status" value="1"/>
</dbReference>
<keyword evidence="4" id="KW-1185">Reference proteome</keyword>
<dbReference type="InterPro" id="IPR036291">
    <property type="entry name" value="NAD(P)-bd_dom_sf"/>
</dbReference>
<keyword evidence="1" id="KW-0560">Oxidoreductase</keyword>
<evidence type="ECO:0000256" key="1">
    <source>
        <dbReference type="ARBA" id="ARBA00023002"/>
    </source>
</evidence>
<protein>
    <submittedName>
        <fullName evidence="3">NADPH:quinone reductase-like Zn-dependent oxidoreductase</fullName>
    </submittedName>
</protein>
<dbReference type="SMART" id="SM00829">
    <property type="entry name" value="PKS_ER"/>
    <property type="match status" value="1"/>
</dbReference>
<dbReference type="GO" id="GO:0016491">
    <property type="term" value="F:oxidoreductase activity"/>
    <property type="evidence" value="ECO:0007669"/>
    <property type="project" value="UniProtKB-KW"/>
</dbReference>
<dbReference type="InterPro" id="IPR013154">
    <property type="entry name" value="ADH-like_N"/>
</dbReference>
<evidence type="ECO:0000259" key="2">
    <source>
        <dbReference type="SMART" id="SM00829"/>
    </source>
</evidence>
<proteinExistence type="predicted"/>
<dbReference type="InterPro" id="IPR011032">
    <property type="entry name" value="GroES-like_sf"/>
</dbReference>
<dbReference type="InterPro" id="IPR050700">
    <property type="entry name" value="YIM1/Zinc_Alcohol_DH_Fams"/>
</dbReference>
<dbReference type="GO" id="GO:0008270">
    <property type="term" value="F:zinc ion binding"/>
    <property type="evidence" value="ECO:0007669"/>
    <property type="project" value="InterPro"/>
</dbReference>